<keyword evidence="2" id="KW-0812">Transmembrane</keyword>
<dbReference type="Proteomes" id="UP001500575">
    <property type="component" value="Unassembled WGS sequence"/>
</dbReference>
<proteinExistence type="predicted"/>
<dbReference type="RefSeq" id="WP_344302797.1">
    <property type="nucleotide sequence ID" value="NZ_BAAAQQ010000003.1"/>
</dbReference>
<sequence length="138" mass="14856">MDEQPEPEVVIDLDAPLPPPPPVDPARRRRGRLLGGLVALGIAAVAVRTLAMTGGGLPAPPTPREPQQTPAVQADEDRVPFPPPWVLPPEERAREAAVGSVWIELETHCAKTSDEEFRSLTVVRATCRTAVKRGPAPR</sequence>
<keyword evidence="4" id="KW-1185">Reference proteome</keyword>
<comment type="caution">
    <text evidence="3">The sequence shown here is derived from an EMBL/GenBank/DDBJ whole genome shotgun (WGS) entry which is preliminary data.</text>
</comment>
<feature type="transmembrane region" description="Helical" evidence="2">
    <location>
        <begin position="33"/>
        <end position="57"/>
    </location>
</feature>
<reference evidence="3 4" key="1">
    <citation type="journal article" date="2019" name="Int. J. Syst. Evol. Microbiol.">
        <title>The Global Catalogue of Microorganisms (GCM) 10K type strain sequencing project: providing services to taxonomists for standard genome sequencing and annotation.</title>
        <authorList>
            <consortium name="The Broad Institute Genomics Platform"/>
            <consortium name="The Broad Institute Genome Sequencing Center for Infectious Disease"/>
            <person name="Wu L."/>
            <person name="Ma J."/>
        </authorList>
    </citation>
    <scope>NUCLEOTIDE SEQUENCE [LARGE SCALE GENOMIC DNA]</scope>
    <source>
        <strain evidence="3 4">JCM 16021</strain>
    </source>
</reference>
<evidence type="ECO:0000313" key="3">
    <source>
        <dbReference type="EMBL" id="GAA2119549.1"/>
    </source>
</evidence>
<keyword evidence="2" id="KW-1133">Transmembrane helix</keyword>
<organism evidence="3 4">
    <name type="scientific">Nocardioides bigeumensis</name>
    <dbReference type="NCBI Taxonomy" id="433657"/>
    <lineage>
        <taxon>Bacteria</taxon>
        <taxon>Bacillati</taxon>
        <taxon>Actinomycetota</taxon>
        <taxon>Actinomycetes</taxon>
        <taxon>Propionibacteriales</taxon>
        <taxon>Nocardioidaceae</taxon>
        <taxon>Nocardioides</taxon>
    </lineage>
</organism>
<feature type="region of interest" description="Disordered" evidence="1">
    <location>
        <begin position="53"/>
        <end position="88"/>
    </location>
</feature>
<gene>
    <name evidence="3" type="ORF">GCM10009843_12370</name>
</gene>
<accession>A0ABN2Y0K5</accession>
<feature type="compositionally biased region" description="Acidic residues" evidence="1">
    <location>
        <begin position="1"/>
        <end position="11"/>
    </location>
</feature>
<evidence type="ECO:0000256" key="2">
    <source>
        <dbReference type="SAM" id="Phobius"/>
    </source>
</evidence>
<protein>
    <submittedName>
        <fullName evidence="3">Uncharacterized protein</fullName>
    </submittedName>
</protein>
<feature type="region of interest" description="Disordered" evidence="1">
    <location>
        <begin position="1"/>
        <end position="28"/>
    </location>
</feature>
<name>A0ABN2Y0K5_9ACTN</name>
<keyword evidence="2" id="KW-0472">Membrane</keyword>
<evidence type="ECO:0000256" key="1">
    <source>
        <dbReference type="SAM" id="MobiDB-lite"/>
    </source>
</evidence>
<evidence type="ECO:0000313" key="4">
    <source>
        <dbReference type="Proteomes" id="UP001500575"/>
    </source>
</evidence>
<dbReference type="EMBL" id="BAAAQQ010000003">
    <property type="protein sequence ID" value="GAA2119549.1"/>
    <property type="molecule type" value="Genomic_DNA"/>
</dbReference>